<dbReference type="RefSeq" id="WP_048860925.1">
    <property type="nucleotide sequence ID" value="NZ_BANB01000212.1"/>
</dbReference>
<dbReference type="PROSITE" id="PS51318">
    <property type="entry name" value="TAT"/>
    <property type="match status" value="1"/>
</dbReference>
<dbReference type="PANTHER" id="PTHR37953:SF1">
    <property type="entry name" value="UPF0127 PROTEIN MJ1496"/>
    <property type="match status" value="1"/>
</dbReference>
<dbReference type="PANTHER" id="PTHR37953">
    <property type="entry name" value="UPF0127 PROTEIN MJ1496"/>
    <property type="match status" value="1"/>
</dbReference>
<accession>A0A0D6P5N2</accession>
<reference evidence="2 3" key="1">
    <citation type="submission" date="2012-11" db="EMBL/GenBank/DDBJ databases">
        <title>Whole genome sequence of Acidisphaera rubrifaciens HS-AP3.</title>
        <authorList>
            <person name="Azuma Y."/>
            <person name="Higashiura N."/>
            <person name="Hirakawa H."/>
            <person name="Matsushita K."/>
        </authorList>
    </citation>
    <scope>NUCLEOTIDE SEQUENCE [LARGE SCALE GENOMIC DNA]</scope>
    <source>
        <strain evidence="2 3">HS-AP3</strain>
    </source>
</reference>
<comment type="caution">
    <text evidence="2">The sequence shown here is derived from an EMBL/GenBank/DDBJ whole genome shotgun (WGS) entry which is preliminary data.</text>
</comment>
<dbReference type="Proteomes" id="UP000032680">
    <property type="component" value="Unassembled WGS sequence"/>
</dbReference>
<dbReference type="Gene3D" id="2.60.120.1140">
    <property type="entry name" value="Protein of unknown function DUF192"/>
    <property type="match status" value="1"/>
</dbReference>
<evidence type="ECO:0000313" key="3">
    <source>
        <dbReference type="Proteomes" id="UP000032680"/>
    </source>
</evidence>
<sequence>MTIRLSRRRLLSAAAALAVGGAAARARAQDITKAQPVLPREKLVIVTHDGKRHDFMVEMADTPAQQEVGLMWRTSVPADGGMLFDWGMARRSQMWMRNTLVPLDMVFIAQDGTIAAIAEDTVPRSLAIIDSGKPVRATLELQGGITRKLDIRVGDKVECKLFGNLG</sequence>
<feature type="chain" id="PRO_5002309545" description="DUF192 domain-containing protein" evidence="1">
    <location>
        <begin position="29"/>
        <end position="166"/>
    </location>
</feature>
<evidence type="ECO:0000256" key="1">
    <source>
        <dbReference type="SAM" id="SignalP"/>
    </source>
</evidence>
<dbReference type="EMBL" id="BANB01000212">
    <property type="protein sequence ID" value="GAN76977.1"/>
    <property type="molecule type" value="Genomic_DNA"/>
</dbReference>
<protein>
    <recommendedName>
        <fullName evidence="4">DUF192 domain-containing protein</fullName>
    </recommendedName>
</protein>
<evidence type="ECO:0000313" key="2">
    <source>
        <dbReference type="EMBL" id="GAN76977.1"/>
    </source>
</evidence>
<gene>
    <name evidence="2" type="ORF">Asru_0212_03</name>
</gene>
<dbReference type="InterPro" id="IPR038695">
    <property type="entry name" value="Saro_0823-like_sf"/>
</dbReference>
<feature type="signal peptide" evidence="1">
    <location>
        <begin position="1"/>
        <end position="28"/>
    </location>
</feature>
<dbReference type="OrthoDB" id="9808290at2"/>
<keyword evidence="1" id="KW-0732">Signal</keyword>
<keyword evidence="3" id="KW-1185">Reference proteome</keyword>
<name>A0A0D6P5N2_9PROT</name>
<proteinExistence type="predicted"/>
<dbReference type="InterPro" id="IPR006311">
    <property type="entry name" value="TAT_signal"/>
</dbReference>
<dbReference type="AlphaFoldDB" id="A0A0D6P5N2"/>
<dbReference type="Pfam" id="PF02643">
    <property type="entry name" value="DUF192"/>
    <property type="match status" value="1"/>
</dbReference>
<evidence type="ECO:0008006" key="4">
    <source>
        <dbReference type="Google" id="ProtNLM"/>
    </source>
</evidence>
<organism evidence="2 3">
    <name type="scientific">Acidisphaera rubrifaciens HS-AP3</name>
    <dbReference type="NCBI Taxonomy" id="1231350"/>
    <lineage>
        <taxon>Bacteria</taxon>
        <taxon>Pseudomonadati</taxon>
        <taxon>Pseudomonadota</taxon>
        <taxon>Alphaproteobacteria</taxon>
        <taxon>Acetobacterales</taxon>
        <taxon>Acetobacteraceae</taxon>
        <taxon>Acidisphaera</taxon>
    </lineage>
</organism>
<dbReference type="InterPro" id="IPR003795">
    <property type="entry name" value="DUF192"/>
</dbReference>